<dbReference type="RefSeq" id="WP_130358172.1">
    <property type="nucleotide sequence ID" value="NZ_SGXC01000002.1"/>
</dbReference>
<dbReference type="EMBL" id="SGXC01000002">
    <property type="protein sequence ID" value="RZS80407.1"/>
    <property type="molecule type" value="Genomic_DNA"/>
</dbReference>
<keyword evidence="2" id="KW-0675">Receptor</keyword>
<gene>
    <name evidence="2" type="ORF">EV675_3007</name>
</gene>
<dbReference type="InterPro" id="IPR042100">
    <property type="entry name" value="Bug_dom1"/>
</dbReference>
<accession>A0A4Q7NCN9</accession>
<protein>
    <submittedName>
        <fullName evidence="2">Tripartite-type tricarboxylate transporter receptor subunit TctC</fullName>
    </submittedName>
</protein>
<comment type="similarity">
    <text evidence="1">Belongs to the UPF0065 (bug) family.</text>
</comment>
<comment type="caution">
    <text evidence="2">The sequence shown here is derived from an EMBL/GenBank/DDBJ whole genome shotgun (WGS) entry which is preliminary data.</text>
</comment>
<dbReference type="Gene3D" id="3.40.190.10">
    <property type="entry name" value="Periplasmic binding protein-like II"/>
    <property type="match status" value="1"/>
</dbReference>
<dbReference type="InterPro" id="IPR005064">
    <property type="entry name" value="BUG"/>
</dbReference>
<reference evidence="2 3" key="1">
    <citation type="submission" date="2019-02" db="EMBL/GenBank/DDBJ databases">
        <title>Genomic Encyclopedia of Type Strains, Phase IV (KMG-IV): sequencing the most valuable type-strain genomes for metagenomic binning, comparative biology and taxonomic classification.</title>
        <authorList>
            <person name="Goeker M."/>
        </authorList>
    </citation>
    <scope>NUCLEOTIDE SEQUENCE [LARGE SCALE GENOMIC DNA]</scope>
    <source>
        <strain evidence="2 3">K24</strain>
    </source>
</reference>
<evidence type="ECO:0000313" key="3">
    <source>
        <dbReference type="Proteomes" id="UP000292445"/>
    </source>
</evidence>
<dbReference type="OrthoDB" id="8639113at2"/>
<evidence type="ECO:0000256" key="1">
    <source>
        <dbReference type="ARBA" id="ARBA00006987"/>
    </source>
</evidence>
<dbReference type="PIRSF" id="PIRSF017082">
    <property type="entry name" value="YflP"/>
    <property type="match status" value="1"/>
</dbReference>
<dbReference type="SUPFAM" id="SSF53850">
    <property type="entry name" value="Periplasmic binding protein-like II"/>
    <property type="match status" value="1"/>
</dbReference>
<sequence>MDRRTALKAAGGVAALSWTPALRAQEKYPSRPVRIVVQYPPGGVTDVAARLVGEVLTRKYGQPTVIENRPGASGIIGQQYVAGLPPDGYTLITGGLGGNVIPPVTVRNLPLDVVRSFVPIAQVAEFVNILVVPQHHPATSVRELIAHARRSPKPLSYGSNGLGTSVHLTSELFASTAGIDLMHVPYKGSNEALVDTVNGNLDFCFSNLPPVVPLLKSGKLRALAVTSSYRIRQLPEVPTMAEAGVQDFVVTSWLGIYGPAKMPAAIVGQLGRDIADGLRQPDMTARLEAAAFEPRPLDSVAFARVNQSELTRWDAIARRSKVALEFGQ</sequence>
<dbReference type="Proteomes" id="UP000292445">
    <property type="component" value="Unassembled WGS sequence"/>
</dbReference>
<proteinExistence type="inferred from homology"/>
<dbReference type="AlphaFoldDB" id="A0A4Q7NCN9"/>
<dbReference type="CDD" id="cd07012">
    <property type="entry name" value="PBP2_Bug_TTT"/>
    <property type="match status" value="1"/>
</dbReference>
<dbReference type="PANTHER" id="PTHR42928">
    <property type="entry name" value="TRICARBOXYLATE-BINDING PROTEIN"/>
    <property type="match status" value="1"/>
</dbReference>
<dbReference type="Pfam" id="PF03401">
    <property type="entry name" value="TctC"/>
    <property type="match status" value="1"/>
</dbReference>
<dbReference type="Gene3D" id="3.40.190.150">
    <property type="entry name" value="Bordetella uptake gene, domain 1"/>
    <property type="match status" value="1"/>
</dbReference>
<keyword evidence="3" id="KW-1185">Reference proteome</keyword>
<evidence type="ECO:0000313" key="2">
    <source>
        <dbReference type="EMBL" id="RZS80407.1"/>
    </source>
</evidence>
<dbReference type="PANTHER" id="PTHR42928:SF5">
    <property type="entry name" value="BLR1237 PROTEIN"/>
    <property type="match status" value="1"/>
</dbReference>
<organism evidence="2 3">
    <name type="scientific">Pigmentiphaga kullae</name>
    <dbReference type="NCBI Taxonomy" id="151784"/>
    <lineage>
        <taxon>Bacteria</taxon>
        <taxon>Pseudomonadati</taxon>
        <taxon>Pseudomonadota</taxon>
        <taxon>Betaproteobacteria</taxon>
        <taxon>Burkholderiales</taxon>
        <taxon>Alcaligenaceae</taxon>
        <taxon>Pigmentiphaga</taxon>
    </lineage>
</organism>
<name>A0A4Q7NCN9_9BURK</name>